<reference evidence="2" key="1">
    <citation type="journal article" date="2022" name="Mol. Ecol. Resour.">
        <title>The genomes of chicory, endive, great burdock and yacon provide insights into Asteraceae palaeo-polyploidization history and plant inulin production.</title>
        <authorList>
            <person name="Fan W."/>
            <person name="Wang S."/>
            <person name="Wang H."/>
            <person name="Wang A."/>
            <person name="Jiang F."/>
            <person name="Liu H."/>
            <person name="Zhao H."/>
            <person name="Xu D."/>
            <person name="Zhang Y."/>
        </authorList>
    </citation>
    <scope>NUCLEOTIDE SEQUENCE [LARGE SCALE GENOMIC DNA]</scope>
    <source>
        <strain evidence="2">cv. Punajuju</strain>
    </source>
</reference>
<proteinExistence type="predicted"/>
<name>A0ACB9D2R7_CICIN</name>
<dbReference type="Proteomes" id="UP001055811">
    <property type="component" value="Linkage Group LG05"/>
</dbReference>
<reference evidence="1 2" key="2">
    <citation type="journal article" date="2022" name="Mol. Ecol. Resour.">
        <title>The genomes of chicory, endive, great burdock and yacon provide insights into Asteraceae paleo-polyploidization history and plant inulin production.</title>
        <authorList>
            <person name="Fan W."/>
            <person name="Wang S."/>
            <person name="Wang H."/>
            <person name="Wang A."/>
            <person name="Jiang F."/>
            <person name="Liu H."/>
            <person name="Zhao H."/>
            <person name="Xu D."/>
            <person name="Zhang Y."/>
        </authorList>
    </citation>
    <scope>NUCLEOTIDE SEQUENCE [LARGE SCALE GENOMIC DNA]</scope>
    <source>
        <strain evidence="2">cv. Punajuju</strain>
        <tissue evidence="1">Leaves</tissue>
    </source>
</reference>
<organism evidence="1 2">
    <name type="scientific">Cichorium intybus</name>
    <name type="common">Chicory</name>
    <dbReference type="NCBI Taxonomy" id="13427"/>
    <lineage>
        <taxon>Eukaryota</taxon>
        <taxon>Viridiplantae</taxon>
        <taxon>Streptophyta</taxon>
        <taxon>Embryophyta</taxon>
        <taxon>Tracheophyta</taxon>
        <taxon>Spermatophyta</taxon>
        <taxon>Magnoliopsida</taxon>
        <taxon>eudicotyledons</taxon>
        <taxon>Gunneridae</taxon>
        <taxon>Pentapetalae</taxon>
        <taxon>asterids</taxon>
        <taxon>campanulids</taxon>
        <taxon>Asterales</taxon>
        <taxon>Asteraceae</taxon>
        <taxon>Cichorioideae</taxon>
        <taxon>Cichorieae</taxon>
        <taxon>Cichoriinae</taxon>
        <taxon>Cichorium</taxon>
    </lineage>
</organism>
<accession>A0ACB9D2R7</accession>
<protein>
    <submittedName>
        <fullName evidence="1">Uncharacterized protein</fullName>
    </submittedName>
</protein>
<evidence type="ECO:0000313" key="1">
    <source>
        <dbReference type="EMBL" id="KAI3740785.1"/>
    </source>
</evidence>
<keyword evidence="2" id="KW-1185">Reference proteome</keyword>
<comment type="caution">
    <text evidence="1">The sequence shown here is derived from an EMBL/GenBank/DDBJ whole genome shotgun (WGS) entry which is preliminary data.</text>
</comment>
<gene>
    <name evidence="1" type="ORF">L2E82_31259</name>
</gene>
<dbReference type="EMBL" id="CM042013">
    <property type="protein sequence ID" value="KAI3740785.1"/>
    <property type="molecule type" value="Genomic_DNA"/>
</dbReference>
<sequence>MVEVNIGQKKIKVRVTEVEGKLYDQCKMEKERKCTSEREEEEDSEWEEEEDSEDEDLLLSSDDEDDQLSDAGSQVGFFDEDDQQFQNGEKEKAIVQDSVIEDTIKEFSIHASGGQKTIKEYSCGGQKVEEYSIHAIHDSEAARGRKDQAAGELDEEGIQMGGRGEGLRENIVKYLGETGIGDVSSVGEGEDSVEEFDEDSSEEFSGEEDEVSFDESVCRETNFEADMNEGDHAQTEDEEIAKLDTNINRGGYNPGLQENLIVSDRKVDGLKDVSPIKELNSTSPLGSTPQDIDQKYTSDRTPNANKDPSSQIADKKSPFIEDTQLYEDNSRNFQGVSEKMKVLLSRNTPIKEKLDKIEKIAEEEENTNGEEASGDKKWQKKSKISTLERRVTRSQTRQKDTMSKSISSRTYVGSLGVEQDISVGVENRLEEIGSSCVKGREEVC</sequence>
<evidence type="ECO:0000313" key="2">
    <source>
        <dbReference type="Proteomes" id="UP001055811"/>
    </source>
</evidence>